<dbReference type="GO" id="GO:0003844">
    <property type="term" value="F:1,4-alpha-glucan branching enzyme activity"/>
    <property type="evidence" value="ECO:0007669"/>
    <property type="project" value="UniProtKB-UniRule"/>
</dbReference>
<dbReference type="EMBL" id="CP001649">
    <property type="protein sequence ID" value="ACS80843.1"/>
    <property type="molecule type" value="Genomic_DNA"/>
</dbReference>
<dbReference type="InterPro" id="IPR014756">
    <property type="entry name" value="Ig_E-set"/>
</dbReference>
<dbReference type="CDD" id="cd02855">
    <property type="entry name" value="E_set_GBE_prok_N"/>
    <property type="match status" value="1"/>
</dbReference>
<dbReference type="UniPathway" id="UPA00164"/>
<sequence length="634" mass="73199">MPETLPVYIAPFDLFLFGKGEHWDLYRILGAHFDLHEGQEGYRFAVWAPNAREIYVTGDFNGWDNRANKLMPVGVSGIWAGFIPGVKPGQMYKYHVVQSDGHEVTKTDPLAFRTEMRPGHAAVTWGLDNYEWQDEEWMSERRQTGLPLDKPVSVYEVHLGSWRREGWDYRSYRQLTEELIPYAKDMGFTHIELMPIAEHPLDESWGYQTTHYYSPTSRHGNPDDLRYFIDQCHQAGLGVILDWVPGHFPKDDWGLGRFDGTSLYEHADARKGEHPDWGTYIFNFGRHEVCNFLLANALYWLKEFHIDGLRIDAVASMLYLDYSRREGEWIPNEHGGNENIEAIELLKKLNTVVHEQFPGAMMIAEESTSWPGVSRPVYTGGLGFTFKWNMGWMNDTLDYMEKSPIHRSYHHNNLTFSMIYAFSENFFLPLSHDEVVHGKGALLSKMPGDMWQQMANLRLLFSYQWAHPGKNLLFMGCEFGQWNEWNCRQELDWMLLGFPSHQGLRNTVIDLNRVMHENPAMYKHDTDWSGFEWVDFNDYKSSTISFLRKSEGESPVLWVFNFTPVVRSGYCLGCPQDGNWEEIFNSDAEIYGGSNVGNIGNVEARKAGDLGAFPYYLELTLPPLGAIALRPKQA</sequence>
<organism evidence="13 14">
    <name type="scientific">Maridesulfovibrio salexigens (strain ATCC 14822 / DSM 2638 / NCIMB 8403 / VKM B-1763)</name>
    <name type="common">Desulfovibrio salexigens</name>
    <dbReference type="NCBI Taxonomy" id="526222"/>
    <lineage>
        <taxon>Bacteria</taxon>
        <taxon>Pseudomonadati</taxon>
        <taxon>Thermodesulfobacteriota</taxon>
        <taxon>Desulfovibrionia</taxon>
        <taxon>Desulfovibrionales</taxon>
        <taxon>Desulfovibrionaceae</taxon>
        <taxon>Maridesulfovibrio</taxon>
    </lineage>
</organism>
<comment type="similarity">
    <text evidence="4 10">Belongs to the glycosyl hydrolase 13 family. GlgB subfamily.</text>
</comment>
<keyword evidence="5 10" id="KW-0321">Glycogen metabolism</keyword>
<dbReference type="EC" id="2.4.1.18" evidence="10"/>
<dbReference type="Pfam" id="PF02806">
    <property type="entry name" value="Alpha-amylase_C"/>
    <property type="match status" value="1"/>
</dbReference>
<dbReference type="RefSeq" id="WP_015852659.1">
    <property type="nucleotide sequence ID" value="NC_012881.1"/>
</dbReference>
<dbReference type="OrthoDB" id="9800174at2"/>
<dbReference type="InterPro" id="IPR006048">
    <property type="entry name" value="A-amylase/branching_C"/>
</dbReference>
<keyword evidence="7 10" id="KW-0808">Transferase</keyword>
<evidence type="ECO:0000256" key="6">
    <source>
        <dbReference type="ARBA" id="ARBA00022676"/>
    </source>
</evidence>
<dbReference type="PANTHER" id="PTHR43651:SF3">
    <property type="entry name" value="1,4-ALPHA-GLUCAN-BRANCHING ENZYME"/>
    <property type="match status" value="1"/>
</dbReference>
<keyword evidence="6 10" id="KW-0328">Glycosyltransferase</keyword>
<dbReference type="HOGENOM" id="CLU_004245_3_2_7"/>
<dbReference type="InterPro" id="IPR037439">
    <property type="entry name" value="Branching_enzy"/>
</dbReference>
<keyword evidence="14" id="KW-1185">Reference proteome</keyword>
<dbReference type="KEGG" id="dsa:Desal_2791"/>
<dbReference type="Gene3D" id="3.20.20.80">
    <property type="entry name" value="Glycosidases"/>
    <property type="match status" value="1"/>
</dbReference>
<dbReference type="SUPFAM" id="SSF51445">
    <property type="entry name" value="(Trans)glycosidases"/>
    <property type="match status" value="1"/>
</dbReference>
<evidence type="ECO:0000256" key="5">
    <source>
        <dbReference type="ARBA" id="ARBA00022600"/>
    </source>
</evidence>
<dbReference type="FunFam" id="3.20.20.80:FF:000003">
    <property type="entry name" value="1,4-alpha-glucan branching enzyme GlgB"/>
    <property type="match status" value="1"/>
</dbReference>
<dbReference type="AlphaFoldDB" id="C6BZK6"/>
<comment type="subunit">
    <text evidence="10">Monomer.</text>
</comment>
<dbReference type="InterPro" id="IPR013783">
    <property type="entry name" value="Ig-like_fold"/>
</dbReference>
<dbReference type="InterPro" id="IPR044143">
    <property type="entry name" value="GlgB_N_E_set_prok"/>
</dbReference>
<dbReference type="InterPro" id="IPR017853">
    <property type="entry name" value="GH"/>
</dbReference>
<dbReference type="CDD" id="cd11322">
    <property type="entry name" value="AmyAc_Glg_BE"/>
    <property type="match status" value="1"/>
</dbReference>
<evidence type="ECO:0000256" key="11">
    <source>
        <dbReference type="PIRSR" id="PIRSR000463-1"/>
    </source>
</evidence>
<dbReference type="InterPro" id="IPR006407">
    <property type="entry name" value="GlgB"/>
</dbReference>
<gene>
    <name evidence="10" type="primary">glgB</name>
    <name evidence="13" type="ordered locus">Desal_2791</name>
</gene>
<dbReference type="FunFam" id="2.60.40.1180:FF:000002">
    <property type="entry name" value="1,4-alpha-glucan branching enzyme GlgB"/>
    <property type="match status" value="1"/>
</dbReference>
<evidence type="ECO:0000259" key="12">
    <source>
        <dbReference type="SMART" id="SM00642"/>
    </source>
</evidence>
<proteinExistence type="inferred from homology"/>
<dbReference type="InterPro" id="IPR004193">
    <property type="entry name" value="Glyco_hydro_13_N"/>
</dbReference>
<protein>
    <recommendedName>
        <fullName evidence="10">1,4-alpha-glucan branching enzyme GlgB</fullName>
        <ecNumber evidence="10">2.4.1.18</ecNumber>
    </recommendedName>
    <alternativeName>
        <fullName evidence="10">1,4-alpha-D-glucan:1,4-alpha-D-glucan 6-glucosyl-transferase</fullName>
    </alternativeName>
    <alternativeName>
        <fullName evidence="10">Alpha-(1-&gt;4)-glucan branching enzyme</fullName>
    </alternativeName>
    <alternativeName>
        <fullName evidence="10">Glycogen branching enzyme</fullName>
        <shortName evidence="10">BE</shortName>
    </alternativeName>
</protein>
<evidence type="ECO:0000256" key="4">
    <source>
        <dbReference type="ARBA" id="ARBA00009000"/>
    </source>
</evidence>
<keyword evidence="8 10" id="KW-0320">Glycogen biosynthesis</keyword>
<dbReference type="NCBIfam" id="NF003811">
    <property type="entry name" value="PRK05402.1"/>
    <property type="match status" value="1"/>
</dbReference>
<comment type="catalytic activity">
    <reaction evidence="1 10">
        <text>Transfers a segment of a (1-&gt;4)-alpha-D-glucan chain to a primary hydroxy group in a similar glucan chain.</text>
        <dbReference type="EC" id="2.4.1.18"/>
    </reaction>
</comment>
<comment type="function">
    <text evidence="2 10">Catalyzes the formation of the alpha-1,6-glucosidic linkages in glycogen by scission of a 1,4-alpha-linked oligosaccharide from growing alpha-1,4-glucan chains and the subsequent attachment of the oligosaccharide to the alpha-1,6 position.</text>
</comment>
<dbReference type="NCBIfam" id="TIGR01515">
    <property type="entry name" value="branching_enzym"/>
    <property type="match status" value="1"/>
</dbReference>
<dbReference type="Gene3D" id="2.60.40.1180">
    <property type="entry name" value="Golgi alpha-mannosidase II"/>
    <property type="match status" value="1"/>
</dbReference>
<dbReference type="NCBIfam" id="NF008967">
    <property type="entry name" value="PRK12313.1"/>
    <property type="match status" value="1"/>
</dbReference>
<dbReference type="GO" id="GO:0043169">
    <property type="term" value="F:cation binding"/>
    <property type="evidence" value="ECO:0007669"/>
    <property type="project" value="InterPro"/>
</dbReference>
<dbReference type="STRING" id="526222.Desal_2791"/>
<accession>C6BZK6</accession>
<evidence type="ECO:0000313" key="13">
    <source>
        <dbReference type="EMBL" id="ACS80843.1"/>
    </source>
</evidence>
<dbReference type="InterPro" id="IPR006047">
    <property type="entry name" value="GH13_cat_dom"/>
</dbReference>
<dbReference type="CAZy" id="CBM48">
    <property type="family name" value="Carbohydrate-Binding Module Family 48"/>
</dbReference>
<dbReference type="GO" id="GO:0005978">
    <property type="term" value="P:glycogen biosynthetic process"/>
    <property type="evidence" value="ECO:0007669"/>
    <property type="project" value="UniProtKB-UniRule"/>
</dbReference>
<feature type="domain" description="Glycosyl hydrolase family 13 catalytic" evidence="12">
    <location>
        <begin position="156"/>
        <end position="532"/>
    </location>
</feature>
<dbReference type="Pfam" id="PF00128">
    <property type="entry name" value="Alpha-amylase"/>
    <property type="match status" value="2"/>
</dbReference>
<dbReference type="Proteomes" id="UP000002601">
    <property type="component" value="Chromosome"/>
</dbReference>
<feature type="active site" description="Proton donor" evidence="10 11">
    <location>
        <position position="365"/>
    </location>
</feature>
<dbReference type="Pfam" id="PF02922">
    <property type="entry name" value="CBM_48"/>
    <property type="match status" value="1"/>
</dbReference>
<dbReference type="HAMAP" id="MF_00685">
    <property type="entry name" value="GlgB"/>
    <property type="match status" value="1"/>
</dbReference>
<dbReference type="InterPro" id="IPR013780">
    <property type="entry name" value="Glyco_hydro_b"/>
</dbReference>
<dbReference type="SMART" id="SM00642">
    <property type="entry name" value="Aamy"/>
    <property type="match status" value="1"/>
</dbReference>
<evidence type="ECO:0000256" key="9">
    <source>
        <dbReference type="ARBA" id="ARBA00023277"/>
    </source>
</evidence>
<keyword evidence="9 10" id="KW-0119">Carbohydrate metabolism</keyword>
<dbReference type="GO" id="GO:0004553">
    <property type="term" value="F:hydrolase activity, hydrolyzing O-glycosyl compounds"/>
    <property type="evidence" value="ECO:0007669"/>
    <property type="project" value="InterPro"/>
</dbReference>
<evidence type="ECO:0000256" key="10">
    <source>
        <dbReference type="HAMAP-Rule" id="MF_00685"/>
    </source>
</evidence>
<name>C6BZK6_MARSD</name>
<dbReference type="eggNOG" id="COG0296">
    <property type="taxonomic scope" value="Bacteria"/>
</dbReference>
<dbReference type="SUPFAM" id="SSF51011">
    <property type="entry name" value="Glycosyl hydrolase domain"/>
    <property type="match status" value="1"/>
</dbReference>
<evidence type="ECO:0000256" key="7">
    <source>
        <dbReference type="ARBA" id="ARBA00022679"/>
    </source>
</evidence>
<dbReference type="Gene3D" id="2.60.40.10">
    <property type="entry name" value="Immunoglobulins"/>
    <property type="match status" value="1"/>
</dbReference>
<feature type="active site" description="Nucleophile" evidence="10 11">
    <location>
        <position position="312"/>
    </location>
</feature>
<evidence type="ECO:0000256" key="8">
    <source>
        <dbReference type="ARBA" id="ARBA00023056"/>
    </source>
</evidence>
<dbReference type="PIRSF" id="PIRSF000463">
    <property type="entry name" value="GlgB"/>
    <property type="match status" value="1"/>
</dbReference>
<dbReference type="PANTHER" id="PTHR43651">
    <property type="entry name" value="1,4-ALPHA-GLUCAN-BRANCHING ENZYME"/>
    <property type="match status" value="1"/>
</dbReference>
<evidence type="ECO:0000256" key="2">
    <source>
        <dbReference type="ARBA" id="ARBA00002953"/>
    </source>
</evidence>
<comment type="pathway">
    <text evidence="3 10">Glycan biosynthesis; glycogen biosynthesis.</text>
</comment>
<dbReference type="CAZy" id="GH13">
    <property type="family name" value="Glycoside Hydrolase Family 13"/>
</dbReference>
<evidence type="ECO:0000256" key="1">
    <source>
        <dbReference type="ARBA" id="ARBA00000826"/>
    </source>
</evidence>
<evidence type="ECO:0000256" key="3">
    <source>
        <dbReference type="ARBA" id="ARBA00004964"/>
    </source>
</evidence>
<reference evidence="13 14" key="1">
    <citation type="submission" date="2009-06" db="EMBL/GenBank/DDBJ databases">
        <title>Complete sequence of Desulfovibrio salexigens DSM 2638.</title>
        <authorList>
            <consortium name="US DOE Joint Genome Institute"/>
            <person name="Lucas S."/>
            <person name="Copeland A."/>
            <person name="Lapidus A."/>
            <person name="Glavina del Rio T."/>
            <person name="Tice H."/>
            <person name="Bruce D."/>
            <person name="Goodwin L."/>
            <person name="Pitluck S."/>
            <person name="Munk A.C."/>
            <person name="Brettin T."/>
            <person name="Detter J.C."/>
            <person name="Han C."/>
            <person name="Tapia R."/>
            <person name="Larimer F."/>
            <person name="Land M."/>
            <person name="Hauser L."/>
            <person name="Kyrpides N."/>
            <person name="Anderson I."/>
            <person name="Wall J.D."/>
            <person name="Arkin A.P."/>
            <person name="Dehal P."/>
            <person name="Chivian D."/>
            <person name="Giles B."/>
            <person name="Hazen T.C."/>
        </authorList>
    </citation>
    <scope>NUCLEOTIDE SEQUENCE [LARGE SCALE GENOMIC DNA]</scope>
    <source>
        <strain evidence="14">ATCC 14822 / DSM 2638 / NCIMB 8403 / VKM B-1763</strain>
    </source>
</reference>
<dbReference type="GO" id="GO:0005829">
    <property type="term" value="C:cytosol"/>
    <property type="evidence" value="ECO:0007669"/>
    <property type="project" value="TreeGrafter"/>
</dbReference>
<evidence type="ECO:0000313" key="14">
    <source>
        <dbReference type="Proteomes" id="UP000002601"/>
    </source>
</evidence>
<dbReference type="SUPFAM" id="SSF81296">
    <property type="entry name" value="E set domains"/>
    <property type="match status" value="1"/>
</dbReference>